<comment type="caution">
    <text evidence="1">The sequence shown here is derived from an EMBL/GenBank/DDBJ whole genome shotgun (WGS) entry which is preliminary data.</text>
</comment>
<dbReference type="AlphaFoldDB" id="A0A7C9JVX5"/>
<proteinExistence type="predicted"/>
<dbReference type="Proteomes" id="UP000483432">
    <property type="component" value="Unassembled WGS sequence"/>
</dbReference>
<accession>A0A7C9JVX5</accession>
<evidence type="ECO:0000313" key="2">
    <source>
        <dbReference type="Proteomes" id="UP000483432"/>
    </source>
</evidence>
<evidence type="ECO:0000313" key="1">
    <source>
        <dbReference type="EMBL" id="NDP47497.1"/>
    </source>
</evidence>
<sequence>MGNRGIQICTLVLALAVGLSGVAIRAEASQITSAAQRAAAQASKRSAEQAAQRAAVRAAPRAAAKKTVPDKVVGIYRTPLCKPTAPCPLPEHVSNTFVGAYEKKIVSQDTVLYRVYADPARTLGAPKSTAPQKQTGKTALTEPQYSYWSRHDQRGLQAAIDDGLEVSKYGNTAGRQVVIRVPKGTTIYEGIARGDVSSVNQASKIGAGVRHNPTGGGNQIVIPVVPPSWISKP</sequence>
<name>A0A7C9JVX5_9PROT</name>
<dbReference type="EMBL" id="JAAFGW010000035">
    <property type="protein sequence ID" value="NDP47497.1"/>
    <property type="molecule type" value="Genomic_DNA"/>
</dbReference>
<protein>
    <submittedName>
        <fullName evidence="1">Uncharacterized protein</fullName>
    </submittedName>
</protein>
<reference evidence="1 2" key="1">
    <citation type="submission" date="2019-09" db="EMBL/GenBank/DDBJ databases">
        <title>H2 Metabolism Revealed by Metagenomic Analysis in Subglacial Sediment of East Antarctica.</title>
        <authorList>
            <person name="Yang Z."/>
            <person name="Zhang Y."/>
            <person name="Lv Y."/>
            <person name="Yan W."/>
            <person name="Xiao X."/>
            <person name="Sun B."/>
            <person name="Ma H."/>
        </authorList>
    </citation>
    <scope>NUCLEOTIDE SEQUENCE [LARGE SCALE GENOMIC DNA]</scope>
    <source>
        <strain evidence="1">Bin2_2</strain>
    </source>
</reference>
<gene>
    <name evidence="1" type="ORF">GZ085_03730</name>
</gene>
<organism evidence="1 2">
    <name type="scientific">Sulfuriferula multivorans</name>
    <dbReference type="NCBI Taxonomy" id="1559896"/>
    <lineage>
        <taxon>Bacteria</taxon>
        <taxon>Pseudomonadati</taxon>
        <taxon>Pseudomonadota</taxon>
        <taxon>Betaproteobacteria</taxon>
        <taxon>Nitrosomonadales</taxon>
        <taxon>Sulfuricellaceae</taxon>
        <taxon>Sulfuriferula</taxon>
    </lineage>
</organism>